<sequence length="113" mass="12330">MAARRPTSLNLNARHSLTSLEQFVFEVGTAMPLTPTSTPEITPLPLFPIIETKTPEDVPGTNINVASNKSVEKNKHTVIEPAVFLVYVATAMAGKALVLRILQKCQCEIDLTE</sequence>
<dbReference type="EMBL" id="GDHF01000292">
    <property type="protein sequence ID" value="JAI52022.1"/>
    <property type="molecule type" value="Transcribed_RNA"/>
</dbReference>
<name>A0A0K8WLR2_BACLA</name>
<accession>A0A0K8WLR2</accession>
<gene>
    <name evidence="1" type="ORF">c0_g1_i6</name>
</gene>
<reference evidence="1" key="1">
    <citation type="submission" date="2015-06" db="EMBL/GenBank/DDBJ databases">
        <authorList>
            <person name="Hoefler B.C."/>
            <person name="Straight P.D."/>
        </authorList>
    </citation>
    <scope>NUCLEOTIDE SEQUENCE</scope>
</reference>
<dbReference type="OrthoDB" id="430300at2759"/>
<dbReference type="AlphaFoldDB" id="A0A0K8WLR2"/>
<organism evidence="1">
    <name type="scientific">Bactrocera latifrons</name>
    <name type="common">Malaysian fruit fly</name>
    <name type="synonym">Chaetodacus latifrons</name>
    <dbReference type="NCBI Taxonomy" id="174628"/>
    <lineage>
        <taxon>Eukaryota</taxon>
        <taxon>Metazoa</taxon>
        <taxon>Ecdysozoa</taxon>
        <taxon>Arthropoda</taxon>
        <taxon>Hexapoda</taxon>
        <taxon>Insecta</taxon>
        <taxon>Pterygota</taxon>
        <taxon>Neoptera</taxon>
        <taxon>Endopterygota</taxon>
        <taxon>Diptera</taxon>
        <taxon>Brachycera</taxon>
        <taxon>Muscomorpha</taxon>
        <taxon>Tephritoidea</taxon>
        <taxon>Tephritidae</taxon>
        <taxon>Bactrocera</taxon>
        <taxon>Bactrocera</taxon>
    </lineage>
</organism>
<protein>
    <submittedName>
        <fullName evidence="1">Uncharacterized protein</fullName>
    </submittedName>
</protein>
<proteinExistence type="predicted"/>
<evidence type="ECO:0000313" key="1">
    <source>
        <dbReference type="EMBL" id="JAI52022.1"/>
    </source>
</evidence>